<comment type="caution">
    <text evidence="2">The sequence shown here is derived from an EMBL/GenBank/DDBJ whole genome shotgun (WGS) entry which is preliminary data.</text>
</comment>
<dbReference type="Pfam" id="PF26571">
    <property type="entry name" value="VldE"/>
    <property type="match status" value="1"/>
</dbReference>
<reference evidence="2 3" key="1">
    <citation type="submission" date="2019-03" db="EMBL/GenBank/DDBJ databases">
        <title>Genomic Encyclopedia of Type Strains, Phase IV (KMG-IV): sequencing the most valuable type-strain genomes for metagenomic binning, comparative biology and taxonomic classification.</title>
        <authorList>
            <person name="Goeker M."/>
        </authorList>
    </citation>
    <scope>NUCLEOTIDE SEQUENCE [LARGE SCALE GENOMIC DNA]</scope>
    <source>
        <strain evidence="2 3">DSM 46770</strain>
    </source>
</reference>
<keyword evidence="3" id="KW-1185">Reference proteome</keyword>
<protein>
    <recommendedName>
        <fullName evidence="1">ARB-07466-like C-terminal domain-containing protein</fullName>
    </recommendedName>
</protein>
<dbReference type="Proteomes" id="UP000295281">
    <property type="component" value="Unassembled WGS sequence"/>
</dbReference>
<feature type="domain" description="ARB-07466-like C-terminal" evidence="1">
    <location>
        <begin position="122"/>
        <end position="223"/>
    </location>
</feature>
<sequence length="246" mass="25830">MARRWRGAVATVGVLVLLAAGVLVGGPWLLERAGLDGTSLPWGPDCVVSADGGPVELTREQAMAATTAVALRSRGEEAADPEGVPTEALEALARGPADAPGPVLTCRSEPGPALEAQEMTATGLTPRAEALLAALNEDFGPLSLGGFQPGGVTDGHGEGSAHYDGRAVDVFFRPVDEGNRRSGWVLAQWLVAHAERLEVSVVIFDDRIWSTRFAAAGWRGYTSADTGNDILQHRDHVHVDVLRGEG</sequence>
<accession>A0A4R6V3K3</accession>
<name>A0A4R6V3K3_9ACTN</name>
<evidence type="ECO:0000259" key="1">
    <source>
        <dbReference type="Pfam" id="PF26571"/>
    </source>
</evidence>
<gene>
    <name evidence="2" type="ORF">EV190_104120</name>
</gene>
<organism evidence="2 3">
    <name type="scientific">Actinorugispora endophytica</name>
    <dbReference type="NCBI Taxonomy" id="1605990"/>
    <lineage>
        <taxon>Bacteria</taxon>
        <taxon>Bacillati</taxon>
        <taxon>Actinomycetota</taxon>
        <taxon>Actinomycetes</taxon>
        <taxon>Streptosporangiales</taxon>
        <taxon>Nocardiopsidaceae</taxon>
        <taxon>Actinorugispora</taxon>
    </lineage>
</organism>
<dbReference type="InterPro" id="IPR058593">
    <property type="entry name" value="ARB_07466-like_C"/>
</dbReference>
<dbReference type="RefSeq" id="WP_133740858.1">
    <property type="nucleotide sequence ID" value="NZ_SNYN01000004.1"/>
</dbReference>
<dbReference type="AlphaFoldDB" id="A0A4R6V3K3"/>
<evidence type="ECO:0000313" key="2">
    <source>
        <dbReference type="EMBL" id="TDQ53331.1"/>
    </source>
</evidence>
<proteinExistence type="predicted"/>
<dbReference type="OrthoDB" id="5171895at2"/>
<evidence type="ECO:0000313" key="3">
    <source>
        <dbReference type="Proteomes" id="UP000295281"/>
    </source>
</evidence>
<dbReference type="EMBL" id="SNYN01000004">
    <property type="protein sequence ID" value="TDQ53331.1"/>
    <property type="molecule type" value="Genomic_DNA"/>
</dbReference>